<dbReference type="EMBL" id="AGUE01000170">
    <property type="protein sequence ID" value="EHK97882.1"/>
    <property type="molecule type" value="Genomic_DNA"/>
</dbReference>
<sequence>MALEGQVKGCVTASVWEVHIYSISSVDEIKYIASGKHNFGVKSSH</sequence>
<gene>
    <name evidence="1" type="ORF">M7I_6380</name>
</gene>
<reference evidence="1 2" key="1">
    <citation type="journal article" date="2012" name="Eukaryot. Cell">
        <title>Genome sequence of the fungus Glarea lozoyensis: the first genome sequence of a species from the Helotiaceae family.</title>
        <authorList>
            <person name="Youssar L."/>
            <person name="Gruening B.A."/>
            <person name="Erxleben A."/>
            <person name="Guenther S."/>
            <person name="Huettel W."/>
        </authorList>
    </citation>
    <scope>NUCLEOTIDE SEQUENCE [LARGE SCALE GENOMIC DNA]</scope>
    <source>
        <strain evidence="2">ATCC 74030 / MF5533</strain>
    </source>
</reference>
<name>H0EUE6_GLAL7</name>
<dbReference type="Proteomes" id="UP000005446">
    <property type="component" value="Unassembled WGS sequence"/>
</dbReference>
<protein>
    <submittedName>
        <fullName evidence="1">Uncharacterized protein</fullName>
    </submittedName>
</protein>
<keyword evidence="2" id="KW-1185">Reference proteome</keyword>
<evidence type="ECO:0000313" key="2">
    <source>
        <dbReference type="Proteomes" id="UP000005446"/>
    </source>
</evidence>
<organism evidence="1 2">
    <name type="scientific">Glarea lozoyensis (strain ATCC 74030 / MF5533)</name>
    <dbReference type="NCBI Taxonomy" id="1104152"/>
    <lineage>
        <taxon>Eukaryota</taxon>
        <taxon>Fungi</taxon>
        <taxon>Dikarya</taxon>
        <taxon>Ascomycota</taxon>
        <taxon>Pezizomycotina</taxon>
        <taxon>Leotiomycetes</taxon>
        <taxon>Helotiales</taxon>
        <taxon>Helotiaceae</taxon>
        <taxon>Glarea</taxon>
    </lineage>
</organism>
<proteinExistence type="predicted"/>
<evidence type="ECO:0000313" key="1">
    <source>
        <dbReference type="EMBL" id="EHK97882.1"/>
    </source>
</evidence>
<dbReference type="InParanoid" id="H0EUE6"/>
<dbReference type="AlphaFoldDB" id="H0EUE6"/>
<accession>H0EUE6</accession>
<dbReference type="HOGENOM" id="CLU_3207737_0_0_1"/>
<comment type="caution">
    <text evidence="1">The sequence shown here is derived from an EMBL/GenBank/DDBJ whole genome shotgun (WGS) entry which is preliminary data.</text>
</comment>